<comment type="subcellular location">
    <subcellularLocation>
        <location evidence="1">Nucleus</location>
    </subcellularLocation>
</comment>
<name>A0ABQ8UGF4_9EUKA</name>
<evidence type="ECO:0000256" key="2">
    <source>
        <dbReference type="ARBA" id="ARBA00023163"/>
    </source>
</evidence>
<dbReference type="InterPro" id="IPR052416">
    <property type="entry name" value="GTF3C_component"/>
</dbReference>
<reference evidence="5" key="1">
    <citation type="journal article" date="2022" name="bioRxiv">
        <title>Genomics of Preaxostyla Flagellates Illuminates Evolutionary Transitions and the Path Towards Mitochondrial Loss.</title>
        <authorList>
            <person name="Novak L.V.F."/>
            <person name="Treitli S.C."/>
            <person name="Pyrih J."/>
            <person name="Halakuc P."/>
            <person name="Pipaliya S.V."/>
            <person name="Vacek V."/>
            <person name="Brzon O."/>
            <person name="Soukal P."/>
            <person name="Eme L."/>
            <person name="Dacks J.B."/>
            <person name="Karnkowska A."/>
            <person name="Elias M."/>
            <person name="Hampl V."/>
        </authorList>
    </citation>
    <scope>NUCLEOTIDE SEQUENCE</scope>
    <source>
        <strain evidence="5">RCP-MX</strain>
    </source>
</reference>
<keyword evidence="2" id="KW-0804">Transcription</keyword>
<evidence type="ECO:0000313" key="5">
    <source>
        <dbReference type="EMBL" id="KAJ4456961.1"/>
    </source>
</evidence>
<dbReference type="InterPro" id="IPR036322">
    <property type="entry name" value="WD40_repeat_dom_sf"/>
</dbReference>
<feature type="compositionally biased region" description="Acidic residues" evidence="4">
    <location>
        <begin position="191"/>
        <end position="200"/>
    </location>
</feature>
<feature type="region of interest" description="Disordered" evidence="4">
    <location>
        <begin position="1"/>
        <end position="26"/>
    </location>
</feature>
<evidence type="ECO:0000256" key="1">
    <source>
        <dbReference type="ARBA" id="ARBA00004123"/>
    </source>
</evidence>
<feature type="compositionally biased region" description="Basic residues" evidence="4">
    <location>
        <begin position="153"/>
        <end position="162"/>
    </location>
</feature>
<evidence type="ECO:0000256" key="4">
    <source>
        <dbReference type="SAM" id="MobiDB-lite"/>
    </source>
</evidence>
<sequence length="918" mass="95922">MEVEACSRLGMTSPTEKGQTDPPVQLGIASNANWLKPLPQKVDEILDQAGAKPPPPPIPKPTPKAEPATPKAPPTPPATPTAAATEIKKKITSRSGAKSKGDPATPRPRGRPPLLDAKGNRLHPPKKRKPPPATPPPPPKSPEPATTPLGPRKAARLARAKQTRGGGSDGEGDSSAPSESSSSEAGHSEASEDEDEDEAKEEASDSDAAASGGDDDSDRPGRASRGGRGSRGRGSRGSRGGGRGGAARLQPVSGEDMGEVAERWMGSRMTDAWVAIFHEQDPNGCPKAVTPRWEEVTVLSPGSVAGDPTLLPQWAVPRQAVVYVKELAPFYPVFAEISLRLAPHTVPGQAPAGAPLDMTVPPLSAAPLPAGGLGWPGPEQKLDGLCATGSLMNAGAAAWSLDFAPVGPETEACHYLAVGVRSCPMHLYTRPCQSPNCIQTPPGCVTILPDHSPPCPHPGLTPAHRRSPRPPRYALGLVHSWGCVWCLRWNPHVHTDSAPEYAKLTPEQQAACLPRLGVLAVSAGDSVRVLSVPHPAHLDQTPGTPVPHIYLHVHCVPHIFVCTVASLALPRGAQCWSLEWAPNLRQASLLLCGTTDGSVSLFDISPGPLGPTSLPASLLSPTSIVSPPGSGLPPAPPVVVALQQMAAYQAQLAAALKALAAANAPAPAGDAADGERRGEMGGGLPTRQIFEHDQRSSSARPPSTIGLPQTQDSFGPTGTDGLPTVAAMPAPPPIAEAPTDPLQLRFPYLLPPPWGPALVGGGAAGLAPGMPLTAAALPAPIYRTGELPPVQRIPAESAYPLRAVCWAEGTDLPLVGSMGHEGCLTVHELSSTPHRFPLGELIPVSPLLLHWVMAGQWPTPDMICASMEDNTVRRLARHTIALRPPCAFMTGHTRATTFFFFCIHPLPPLSAVLLVLER</sequence>
<dbReference type="Proteomes" id="UP001141327">
    <property type="component" value="Unassembled WGS sequence"/>
</dbReference>
<evidence type="ECO:0000313" key="6">
    <source>
        <dbReference type="Proteomes" id="UP001141327"/>
    </source>
</evidence>
<feature type="compositionally biased region" description="Pro residues" evidence="4">
    <location>
        <begin position="52"/>
        <end position="79"/>
    </location>
</feature>
<dbReference type="PANTHER" id="PTHR15052">
    <property type="entry name" value="RNA POLYMERASE III TRANSCRIPTION INITIATION FACTOR COMPLEX SUBUNIT"/>
    <property type="match status" value="1"/>
</dbReference>
<accession>A0ABQ8UGF4</accession>
<feature type="compositionally biased region" description="Basic residues" evidence="4">
    <location>
        <begin position="120"/>
        <end position="130"/>
    </location>
</feature>
<feature type="compositionally biased region" description="Pro residues" evidence="4">
    <location>
        <begin position="131"/>
        <end position="142"/>
    </location>
</feature>
<keyword evidence="3" id="KW-0539">Nucleus</keyword>
<feature type="region of interest" description="Disordered" evidence="4">
    <location>
        <begin position="39"/>
        <end position="254"/>
    </location>
</feature>
<protein>
    <submittedName>
        <fullName evidence="5">Uncharacterized protein</fullName>
    </submittedName>
</protein>
<feature type="region of interest" description="Disordered" evidence="4">
    <location>
        <begin position="666"/>
        <end position="715"/>
    </location>
</feature>
<dbReference type="EMBL" id="JAPMOS010000057">
    <property type="protein sequence ID" value="KAJ4456961.1"/>
    <property type="molecule type" value="Genomic_DNA"/>
</dbReference>
<proteinExistence type="predicted"/>
<feature type="compositionally biased region" description="Low complexity" evidence="4">
    <location>
        <begin position="173"/>
        <end position="185"/>
    </location>
</feature>
<feature type="compositionally biased region" description="Polar residues" evidence="4">
    <location>
        <begin position="696"/>
        <end position="715"/>
    </location>
</feature>
<dbReference type="PRINTS" id="PR01217">
    <property type="entry name" value="PRICHEXTENSN"/>
</dbReference>
<dbReference type="PANTHER" id="PTHR15052:SF2">
    <property type="entry name" value="GENERAL TRANSCRIPTION FACTOR 3C POLYPEPTIDE 2"/>
    <property type="match status" value="1"/>
</dbReference>
<dbReference type="SUPFAM" id="SSF50978">
    <property type="entry name" value="WD40 repeat-like"/>
    <property type="match status" value="1"/>
</dbReference>
<comment type="caution">
    <text evidence="5">The sequence shown here is derived from an EMBL/GenBank/DDBJ whole genome shotgun (WGS) entry which is preliminary data.</text>
</comment>
<evidence type="ECO:0000256" key="3">
    <source>
        <dbReference type="ARBA" id="ARBA00023242"/>
    </source>
</evidence>
<gene>
    <name evidence="5" type="ORF">PAPYR_7686</name>
</gene>
<organism evidence="5 6">
    <name type="scientific">Paratrimastix pyriformis</name>
    <dbReference type="NCBI Taxonomy" id="342808"/>
    <lineage>
        <taxon>Eukaryota</taxon>
        <taxon>Metamonada</taxon>
        <taxon>Preaxostyla</taxon>
        <taxon>Paratrimastigidae</taxon>
        <taxon>Paratrimastix</taxon>
    </lineage>
</organism>
<keyword evidence="6" id="KW-1185">Reference proteome</keyword>